<accession>A0A8B7NBP9</accession>
<feature type="compositionally biased region" description="Acidic residues" evidence="6">
    <location>
        <begin position="353"/>
        <end position="364"/>
    </location>
</feature>
<dbReference type="PANTHER" id="PTHR15180:SF1">
    <property type="entry name" value="GENERAL TRANSCRIPTION FACTOR 3C POLYPEPTIDE 1"/>
    <property type="match status" value="1"/>
</dbReference>
<dbReference type="Proteomes" id="UP000694843">
    <property type="component" value="Unplaced"/>
</dbReference>
<dbReference type="KEGG" id="hazt:108668350"/>
<evidence type="ECO:0000256" key="2">
    <source>
        <dbReference type="ARBA" id="ARBA00022553"/>
    </source>
</evidence>
<dbReference type="OrthoDB" id="68020at2759"/>
<evidence type="ECO:0000313" key="11">
    <source>
        <dbReference type="RefSeq" id="XP_018011028.1"/>
    </source>
</evidence>
<gene>
    <name evidence="11" type="primary">LOC108668350</name>
</gene>
<sequence length="2482" mass="278963">MALATANALKEIEEEIALEGLDGITLQGLWVRLENRVNFCKKPHLDYNTKLCIWSMICDDNELSFYRLPTPRADLIISNRYENMDPELGIVVESPTNHPQELYPFHKVEDEGTGEMGSCQHYHTREDVSEEVSQLELDEVEERYKRGELVVVASQMLRDKVLWVNTNVDPFNPLTLAQYCILERIARTRTMGDITQGKHGMTQLGDAKSLFYHRKRLLKLRLITKQTHLQKNLKGVSQTGSLLHHAQFYVERKSKFVLLIEHCIELLRGMPNYTVPLSLLKESLALPDLSFKKLIKNIEFSKYIKTELLPHSKVYPNATPREMYDKNKKERQVRCFVLADPKLSPGDLHADEPPEPDDDDEDDAAGILDRSKIVLFKSALQRAYEVARENGPEGTTQREIMEKLGQTRLDSRTICRNLLRSGAVDSIMRDAGRQRVTHFVPRDQVHSSRLTQEFSHEKQKLLKLMHNASSGDATDNDEPSIYTEVEPVITEPKPSSSAANCTKSSCHKSDNLVGKITPSEAECDSNVVGKIFKEQETPEESLVILPTRPQNDPTTIQLDGSALVISLDDRVIETDDQAPDNSSDNRAISLETNDADDNHSSDAPAITVSTSPSDLELSNSNLISNSNLVHTELEISQGLADQSCTTEVSNPDKVRKSNEVNEAEHVTDENLNASQELSSLALKCEDGGPSKSVVIKRELDNSQVGVSNVGRIFDKRKGEYVSDTNLQEAMLSALDVPTTSQVTDADDAAQDEDLPTVVSIIEDSTLAFTDDPDARYRKFLDGSECFESNSKRLSSQLTTRLLKRSNIILETVRTHRVIPDSFQLQKAILESEVDLNHRIDKKSVTRLVQRLRAGGFIRIVKVKFKTSSGYKEHSIIVHPSVPSNDAQIESVIEQLRMKHLPPPSKKDATKKKGNVLVVTSTSPNLSMKYFKVKKNNSRTLGKSSLARPAPKFRRLQELHHLFFYLARNYEGDVNLDQQATWSAIRHDNPGLDIASESLPRLYTPDACWKMFIPPLGEHARATCGWVLLSDVIMSLPLYVFTRVVRCAIDNELAKWVRHPIKRFYLIKMLPASLRSEVLESRRYVYHILELVHRLCYMGLLQMGPQISAPYREQQLVYVNCRTTLTDTSTSGPGYHQISQDRSYALLTHSFHDLKSVSQYWQDLQRICLSTPLGGNRGVAGQDITVLMLRHKPAMEEAISVRQIAEAPERDTGNVPGDHKGAAGLDSAMFAHLKRNWNFARSALADAPVEAILPDSGIDRSLYSCTSAPTYACATSARPTLPCGALYRSYLLSTTQQTPATSSGSRLPGLRKMATPYKNRKGEKKAVEFDVRIMSRAEKKSMKPKQKPEVKKRPLLGLRRISRRKVMLRKLKARAKPSKKPYYDEEDRAALRRMNKLRVDWSSAEDSLLLLCKVASCYLLPAALRPRMLPFSLVRTVLHKHCPESLNKTARACQRRMNYILKDQTTEDSVAIYVEEVKDDIYIRMNFVPPCIARSRENLESIYGSLFIELVDYLLKKFNSSTKRKVLNLHDSYKEFERHFEVVSMKGIKPAPHYSEPANVPDIQGHAIMSLLMSSLCSRADRESYAYQLYQAYGHYSHQTLYNTLVKLRNSQMISYKKSYNRSVNISQTCLPLSASPFQLSLAFTQKFMNRYNYDLYDQCWAFMKRLKQSYYHALKSGERPEDLVRNAEYSVPLTREKKNEGGSVAALIELTSIKRVIMHTYLPETIIVIDTKRTITDQLPFQTGSTCRRNCDLTKVCEDVSNSCQESEMEENQEDTEAFNTVHGIKRARSEDESEDVDGRISKEKNFDLEKSGKRERFDEDVEVHHSEDEHLAVGTANEEEGFCGTETLNNLDSMLDSNDESFDNQSSSLKFSTVPHGTLKRSLSNDSLSPQRCKRPRLDDDTETEMRDEASNSATDPYAQPDYLADLASHSEDFENCNDVKPSCVKWPVTSASRLSVFMKDQNTISSLENQNIVSGGPGLLQHMQDNLLLTACDVTCQLTTPQGAGLGEPSTALPERLDVDVLPVDRDLHKSVLSKRARGLLNERVSLEETLADWTEAGYSDATLSLVRAIHKFINDKGAFGATRQQIKDWRLSCGGGDCMAVVVAMEEAGLLIREGITQATWLTLPNASHWLVHTQQISRTERQGVRLQGVYTVEFEPSLLNEAGPGVSTARSETQVDHIASNKITGSSSLHCNSIDVVTSEATTAQDSTFEETLYSKDTSAAPVNVENLLTSGTISATGTQVPVPEIDDGPETRSVNPLKCEVDCKLHPNVTMQDIVQSDSTHECTLNDPSSSASLASPSKDHGTRARVRSRFVAAKKNYSKDEEKSQQMEDNVKDYQKSERRQQVQVSVRPWVRVCGTVARRVLDRLLGAVLFTVLERPGVNGTAVALALSPTMPPAHVHELLLMLVDIGCVKRTCVSRIQSYSLFSRAVPQEFTERAGEDVEESEVSYVPTVDCITKLASFIGDKKYTMDFISSDRK</sequence>
<feature type="compositionally biased region" description="Basic and acidic residues" evidence="6">
    <location>
        <begin position="1812"/>
        <end position="1832"/>
    </location>
</feature>
<dbReference type="InterPro" id="IPR056428">
    <property type="entry name" value="WH_GTF3C1"/>
</dbReference>
<comment type="subcellular location">
    <subcellularLocation>
        <location evidence="1">Nucleus</location>
    </subcellularLocation>
</comment>
<dbReference type="OMA" id="NICINTP"/>
<feature type="compositionally biased region" description="Basic and acidic residues" evidence="6">
    <location>
        <begin position="1897"/>
        <end position="1911"/>
    </location>
</feature>
<dbReference type="InterPro" id="IPR007309">
    <property type="entry name" value="TFIIIC_Bblock-bd"/>
</dbReference>
<feature type="compositionally biased region" description="Basic and acidic residues" evidence="6">
    <location>
        <begin position="650"/>
        <end position="668"/>
    </location>
</feature>
<keyword evidence="2" id="KW-0597">Phosphoprotein</keyword>
<feature type="compositionally biased region" description="Polar residues" evidence="6">
    <location>
        <begin position="579"/>
        <end position="592"/>
    </location>
</feature>
<dbReference type="GeneID" id="108668350"/>
<feature type="compositionally biased region" description="Low complexity" evidence="6">
    <location>
        <begin position="2293"/>
        <end position="2302"/>
    </location>
</feature>
<evidence type="ECO:0000256" key="4">
    <source>
        <dbReference type="ARBA" id="ARBA00023163"/>
    </source>
</evidence>
<keyword evidence="4" id="KW-0804">Transcription</keyword>
<dbReference type="Pfam" id="PF04182">
    <property type="entry name" value="B-block_TFIIIC"/>
    <property type="match status" value="1"/>
</dbReference>
<feature type="domain" description="B-block binding subunit of TFIIIC" evidence="7">
    <location>
        <begin position="178"/>
        <end position="250"/>
    </location>
</feature>
<feature type="region of interest" description="Disordered" evidence="6">
    <location>
        <begin position="491"/>
        <end position="512"/>
    </location>
</feature>
<evidence type="ECO:0000256" key="5">
    <source>
        <dbReference type="ARBA" id="ARBA00023242"/>
    </source>
</evidence>
<feature type="region of interest" description="Disordered" evidence="6">
    <location>
        <begin position="648"/>
        <end position="672"/>
    </location>
</feature>
<feature type="compositionally biased region" description="Polar residues" evidence="6">
    <location>
        <begin position="493"/>
        <end position="504"/>
    </location>
</feature>
<organism evidence="10 11">
    <name type="scientific">Hyalella azteca</name>
    <name type="common">Amphipod</name>
    <dbReference type="NCBI Taxonomy" id="294128"/>
    <lineage>
        <taxon>Eukaryota</taxon>
        <taxon>Metazoa</taxon>
        <taxon>Ecdysozoa</taxon>
        <taxon>Arthropoda</taxon>
        <taxon>Crustacea</taxon>
        <taxon>Multicrustacea</taxon>
        <taxon>Malacostraca</taxon>
        <taxon>Eumalacostraca</taxon>
        <taxon>Peracarida</taxon>
        <taxon>Amphipoda</taxon>
        <taxon>Senticaudata</taxon>
        <taxon>Talitrida</taxon>
        <taxon>Talitroidea</taxon>
        <taxon>Hyalellidae</taxon>
        <taxon>Hyalella</taxon>
    </lineage>
</organism>
<proteinExistence type="predicted"/>
<evidence type="ECO:0000259" key="9">
    <source>
        <dbReference type="Pfam" id="PF24101"/>
    </source>
</evidence>
<dbReference type="InterPro" id="IPR056467">
    <property type="entry name" value="eWH_GTF3C1"/>
</dbReference>
<feature type="region of interest" description="Disordered" evidence="6">
    <location>
        <begin position="342"/>
        <end position="364"/>
    </location>
</feature>
<feature type="compositionally biased region" description="Polar residues" evidence="6">
    <location>
        <begin position="1882"/>
        <end position="1891"/>
    </location>
</feature>
<keyword evidence="5" id="KW-0539">Nucleus</keyword>
<dbReference type="GO" id="GO:0006384">
    <property type="term" value="P:transcription initiation at RNA polymerase III promoter"/>
    <property type="evidence" value="ECO:0007669"/>
    <property type="project" value="InterPro"/>
</dbReference>
<name>A0A8B7NBP9_HYAAZ</name>
<evidence type="ECO:0000256" key="6">
    <source>
        <dbReference type="SAM" id="MobiDB-lite"/>
    </source>
</evidence>
<feature type="domain" description="General transcription factor 3C polypeptide 1 winged-helix" evidence="8">
    <location>
        <begin position="14"/>
        <end position="162"/>
    </location>
</feature>
<reference evidence="11" key="1">
    <citation type="submission" date="2025-08" db="UniProtKB">
        <authorList>
            <consortium name="RefSeq"/>
        </authorList>
    </citation>
    <scope>IDENTIFICATION</scope>
    <source>
        <tissue evidence="11">Whole organism</tissue>
    </source>
</reference>
<protein>
    <submittedName>
        <fullName evidence="11">General transcription factor 3C polypeptide 1</fullName>
    </submittedName>
</protein>
<evidence type="ECO:0000259" key="7">
    <source>
        <dbReference type="Pfam" id="PF04182"/>
    </source>
</evidence>
<feature type="domain" description="GTF3C1 extended winged-helix" evidence="9">
    <location>
        <begin position="797"/>
        <end position="899"/>
    </location>
</feature>
<dbReference type="GO" id="GO:0005634">
    <property type="term" value="C:nucleus"/>
    <property type="evidence" value="ECO:0007669"/>
    <property type="project" value="UniProtKB-SubCell"/>
</dbReference>
<keyword evidence="10" id="KW-1185">Reference proteome</keyword>
<feature type="region of interest" description="Disordered" evidence="6">
    <location>
        <begin position="1812"/>
        <end position="1840"/>
    </location>
</feature>
<evidence type="ECO:0000256" key="3">
    <source>
        <dbReference type="ARBA" id="ARBA00023125"/>
    </source>
</evidence>
<dbReference type="GO" id="GO:0000127">
    <property type="term" value="C:transcription factor TFIIIC complex"/>
    <property type="evidence" value="ECO:0007669"/>
    <property type="project" value="InterPro"/>
</dbReference>
<evidence type="ECO:0000259" key="8">
    <source>
        <dbReference type="Pfam" id="PF23704"/>
    </source>
</evidence>
<feature type="region of interest" description="Disordered" evidence="6">
    <location>
        <begin position="2285"/>
        <end position="2312"/>
    </location>
</feature>
<evidence type="ECO:0000313" key="10">
    <source>
        <dbReference type="Proteomes" id="UP000694843"/>
    </source>
</evidence>
<keyword evidence="3" id="KW-0238">DNA-binding</keyword>
<dbReference type="RefSeq" id="XP_018011028.1">
    <property type="nucleotide sequence ID" value="XM_018155539.2"/>
</dbReference>
<dbReference type="InterPro" id="IPR044210">
    <property type="entry name" value="Tfc3-like"/>
</dbReference>
<feature type="region of interest" description="Disordered" evidence="6">
    <location>
        <begin position="573"/>
        <end position="605"/>
    </location>
</feature>
<evidence type="ECO:0000256" key="1">
    <source>
        <dbReference type="ARBA" id="ARBA00004123"/>
    </source>
</evidence>
<feature type="region of interest" description="Disordered" evidence="6">
    <location>
        <begin position="1855"/>
        <end position="1920"/>
    </location>
</feature>
<dbReference type="PANTHER" id="PTHR15180">
    <property type="entry name" value="GENERAL TRANSCRIPTION FACTOR 3C POLYPEPTIDE 1"/>
    <property type="match status" value="1"/>
</dbReference>
<dbReference type="Pfam" id="PF24101">
    <property type="entry name" value="WHD_GTF3C1"/>
    <property type="match status" value="1"/>
</dbReference>
<dbReference type="Pfam" id="PF23704">
    <property type="entry name" value="WHD_GTF3C1_N"/>
    <property type="match status" value="1"/>
</dbReference>
<dbReference type="GO" id="GO:0042791">
    <property type="term" value="P:5S class rRNA transcription by RNA polymerase III"/>
    <property type="evidence" value="ECO:0007669"/>
    <property type="project" value="TreeGrafter"/>
</dbReference>
<dbReference type="GO" id="GO:0003677">
    <property type="term" value="F:DNA binding"/>
    <property type="evidence" value="ECO:0007669"/>
    <property type="project" value="UniProtKB-KW"/>
</dbReference>